<dbReference type="PANTHER" id="PTHR13817">
    <property type="entry name" value="TITIN"/>
    <property type="match status" value="1"/>
</dbReference>
<dbReference type="PROSITE" id="PS50853">
    <property type="entry name" value="FN3"/>
    <property type="match status" value="3"/>
</dbReference>
<feature type="domain" description="Fibronectin type-III" evidence="3">
    <location>
        <begin position="17"/>
        <end position="127"/>
    </location>
</feature>
<dbReference type="InterPro" id="IPR003961">
    <property type="entry name" value="FN3_dom"/>
</dbReference>
<feature type="region of interest" description="Disordered" evidence="2">
    <location>
        <begin position="1303"/>
        <end position="1337"/>
    </location>
</feature>
<dbReference type="Proteomes" id="UP001381693">
    <property type="component" value="Unassembled WGS sequence"/>
</dbReference>
<evidence type="ECO:0000313" key="5">
    <source>
        <dbReference type="Proteomes" id="UP001381693"/>
    </source>
</evidence>
<sequence>MYHVEFCLSILAMLPNPVVDLRADDIGPEQVTLEWKLPHPIDTFPAIIFEAAYREHNRDDSEASQWEVVDQWKGEPDAWNRLETFSKIVSDLRPYFEYDFRIRMHTGFGEIREHMWSEPSVITSWTTAIRPQTAPLTTTGMFEVEETLRFRDIYVNWQIMDRTAWNGPHLRYNVLVYEDTTEDRLVSDKEVEIRGSYAKFSNMEKDIPYRFEIVPENDMGPPTDETVRAIVKVPEREAMLKLPNSFKVIAYLGDKDIVYSMRWRIHSDDKSKANSITLYWCKKLHLEERCLTKLEWKIVENIAEEALNITGLDQKSNYMFGMSVNSGSSSSGIKWITCIASFGNRPPPLDHFEALVKSSKEITLKWSLDCKAKAAEPIGFNISYCSVNKVMQNCPSDANLSYIHIRDEFAEDHTVQGLSPYTIYIFNIAILTQIGPSKWSKSAQMETKGDKPSGPPQNIKVVQVGQTWTEISWEPPVPSERNGKVIEYVIKGEPSINPVTVSANDSSEITRYNITMLEPYTTYKFNVTAVVSDEGSKYSGEVAAVTQSKTRIGAPSKIDDIYQVDQYLKWDHECTNGPSCFYELRYNVNGTEYTNVTEPSAAAVNIRDYNLSCTPENIDIVIGLRAVTYNEEREKLYSNWKEQTVTCYLPGSYSHNRVPSLADKVQVFILQFPQNNQYNTLINLFKVPQNNPVSAHASLNRKYDDSREPLLSSLIRGIRRHERIDATGQDPDRKIYEIDDVGQDNHRSRLQITNAGGGDIINGNVREYDIRQQPSVSGSFWDQGISGRGNHNKISSLHNFQFPPGNDVIVNNLFGNVNNFGNFTLVKESVNDTYSHGHTYEKPSTYVEEHSGSADSENYNISANYNPLKPTQNIHPKASCPLLALMKTKGTELHVNASDAEFEINLKATGNAYQFLRDFYHHTVSNNVHSQMHKQDREKSTGMANTNISTAATMTSDDKSIYNVQEDYYGSIKAPTSRSKGGNTHEVDNGRPIFRKQKMPLIVVQSSPGSHRSLMELSQGFKKQAESQPAGEIRKDSILENLELHVSASVDTVDNTEENNTDPPSYKSSVIYRIMGSFNGNIGGITPRKIEPNENMTEGISDFSKQKNSDFEVSYERSLPSSLSTDHHRNSPSETLSSVSGCPFVDLLKRNDVGVRVSAADGDLEFHIQGSGSINNLLKKLCSSSLSETNRVDASIDSLNRHQSPAAAPSSDFLIPESSLSAQELEYSTESMGVDVFEKDLVPEAEEISKFRKTHTDLQPNLPSSVQLKIIPIYSEQTSVVNNAKSFIVSLVNANSDERLEVDSPMKARENNNHRADNTNPVKETKDTSFEDNSRSTQTPVYWHLNLKYENVNVQQTTPSNTVSN</sequence>
<dbReference type="Gene3D" id="2.60.40.10">
    <property type="entry name" value="Immunoglobulins"/>
    <property type="match status" value="4"/>
</dbReference>
<gene>
    <name evidence="4" type="ORF">SK128_027055</name>
</gene>
<evidence type="ECO:0000256" key="1">
    <source>
        <dbReference type="ARBA" id="ARBA00022737"/>
    </source>
</evidence>
<feature type="domain" description="Fibronectin type-III" evidence="3">
    <location>
        <begin position="455"/>
        <end position="549"/>
    </location>
</feature>
<dbReference type="SUPFAM" id="SSF49265">
    <property type="entry name" value="Fibronectin type III"/>
    <property type="match status" value="2"/>
</dbReference>
<evidence type="ECO:0000313" key="4">
    <source>
        <dbReference type="EMBL" id="KAK7082604.1"/>
    </source>
</evidence>
<dbReference type="PANTHER" id="PTHR13817:SF73">
    <property type="entry name" value="FIBRONECTIN TYPE-III DOMAIN-CONTAINING PROTEIN"/>
    <property type="match status" value="1"/>
</dbReference>
<dbReference type="CDD" id="cd00063">
    <property type="entry name" value="FN3"/>
    <property type="match status" value="3"/>
</dbReference>
<dbReference type="InterPro" id="IPR050964">
    <property type="entry name" value="Striated_Muscle_Regulatory"/>
</dbReference>
<organism evidence="4 5">
    <name type="scientific">Halocaridina rubra</name>
    <name type="common">Hawaiian red shrimp</name>
    <dbReference type="NCBI Taxonomy" id="373956"/>
    <lineage>
        <taxon>Eukaryota</taxon>
        <taxon>Metazoa</taxon>
        <taxon>Ecdysozoa</taxon>
        <taxon>Arthropoda</taxon>
        <taxon>Crustacea</taxon>
        <taxon>Multicrustacea</taxon>
        <taxon>Malacostraca</taxon>
        <taxon>Eumalacostraca</taxon>
        <taxon>Eucarida</taxon>
        <taxon>Decapoda</taxon>
        <taxon>Pleocyemata</taxon>
        <taxon>Caridea</taxon>
        <taxon>Atyoidea</taxon>
        <taxon>Atyidae</taxon>
        <taxon>Halocaridina</taxon>
    </lineage>
</organism>
<dbReference type="SMART" id="SM00060">
    <property type="entry name" value="FN3"/>
    <property type="match status" value="4"/>
</dbReference>
<keyword evidence="1" id="KW-0677">Repeat</keyword>
<accession>A0AAN8XN74</accession>
<keyword evidence="5" id="KW-1185">Reference proteome</keyword>
<protein>
    <recommendedName>
        <fullName evidence="3">Fibronectin type-III domain-containing protein</fullName>
    </recommendedName>
</protein>
<dbReference type="InterPro" id="IPR013783">
    <property type="entry name" value="Ig-like_fold"/>
</dbReference>
<reference evidence="4 5" key="1">
    <citation type="submission" date="2023-11" db="EMBL/GenBank/DDBJ databases">
        <title>Halocaridina rubra genome assembly.</title>
        <authorList>
            <person name="Smith C."/>
        </authorList>
    </citation>
    <scope>NUCLEOTIDE SEQUENCE [LARGE SCALE GENOMIC DNA]</scope>
    <source>
        <strain evidence="4">EP-1</strain>
        <tissue evidence="4">Whole</tissue>
    </source>
</reference>
<feature type="compositionally biased region" description="Basic and acidic residues" evidence="2">
    <location>
        <begin position="1303"/>
        <end position="1334"/>
    </location>
</feature>
<feature type="domain" description="Fibronectin type-III" evidence="3">
    <location>
        <begin position="347"/>
        <end position="450"/>
    </location>
</feature>
<name>A0AAN8XN74_HALRR</name>
<dbReference type="Pfam" id="PF00041">
    <property type="entry name" value="fn3"/>
    <property type="match status" value="2"/>
</dbReference>
<dbReference type="EMBL" id="JAXCGZ010003952">
    <property type="protein sequence ID" value="KAK7082604.1"/>
    <property type="molecule type" value="Genomic_DNA"/>
</dbReference>
<feature type="region of interest" description="Disordered" evidence="2">
    <location>
        <begin position="1085"/>
        <end position="1136"/>
    </location>
</feature>
<comment type="caution">
    <text evidence="4">The sequence shown here is derived from an EMBL/GenBank/DDBJ whole genome shotgun (WGS) entry which is preliminary data.</text>
</comment>
<evidence type="ECO:0000256" key="2">
    <source>
        <dbReference type="SAM" id="MobiDB-lite"/>
    </source>
</evidence>
<evidence type="ECO:0000259" key="3">
    <source>
        <dbReference type="PROSITE" id="PS50853"/>
    </source>
</evidence>
<proteinExistence type="predicted"/>
<dbReference type="InterPro" id="IPR036116">
    <property type="entry name" value="FN3_sf"/>
</dbReference>